<organism evidence="3">
    <name type="scientific">Naumovozyma castellii</name>
    <name type="common">Yeast</name>
    <name type="synonym">Saccharomyces castellii</name>
    <dbReference type="NCBI Taxonomy" id="27288"/>
    <lineage>
        <taxon>Eukaryota</taxon>
        <taxon>Fungi</taxon>
        <taxon>Dikarya</taxon>
        <taxon>Ascomycota</taxon>
        <taxon>Saccharomycotina</taxon>
        <taxon>Saccharomycetes</taxon>
        <taxon>Saccharomycetales</taxon>
        <taxon>Saccharomycetaceae</taxon>
        <taxon>Naumovozyma</taxon>
    </lineage>
</organism>
<protein>
    <submittedName>
        <fullName evidence="3">Uncharacterized protein</fullName>
    </submittedName>
</protein>
<name>A0A2H4NZN9_NAUCA</name>
<accession>A0A2H4NZN9</accession>
<dbReference type="AlphaFoldDB" id="A0A2H4NZN9"/>
<proteinExistence type="predicted"/>
<reference evidence="3" key="1">
    <citation type="journal article" date="2017" name="Genome Biol. Evol.">
        <title>Genetic Drift and Indel Mutation in the Evolution of Yeast Mitochondrial Genome Size.</title>
        <authorList>
            <person name="Xiao S."/>
            <person name="Nguyen D.T."/>
            <person name="Wu B."/>
            <person name="Hao W."/>
        </authorList>
    </citation>
    <scope>NUCLEOTIDE SEQUENCE</scope>
    <source>
        <strain evidence="3">Y-12630</strain>
        <strain evidence="2">Y-12631</strain>
        <strain evidence="4">Y-664</strain>
    </source>
</reference>
<sequence>MTNNKFNLTINYTIMDLMKHCKLLNNGLYQTNVVLLYRETNNKLDYRASMPMHNLLEINNGLIIFNTMIQDGMIMMTNSYDIETMLWLEVTMKYIDKGTLNNNNNMKLDSGPGGPPDHHRRNYK</sequence>
<evidence type="ECO:0000313" key="4">
    <source>
        <dbReference type="EMBL" id="ATV99298.1"/>
    </source>
</evidence>
<geneLocation type="mitochondrion" evidence="3"/>
<feature type="region of interest" description="Disordered" evidence="1">
    <location>
        <begin position="105"/>
        <end position="124"/>
    </location>
</feature>
<gene>
    <name evidence="3" type="primary">orf124</name>
</gene>
<evidence type="ECO:0000256" key="1">
    <source>
        <dbReference type="SAM" id="MobiDB-lite"/>
    </source>
</evidence>
<evidence type="ECO:0000313" key="2">
    <source>
        <dbReference type="EMBL" id="ATV99276.1"/>
    </source>
</evidence>
<dbReference type="EMBL" id="KY989229">
    <property type="protein sequence ID" value="ATV99298.1"/>
    <property type="molecule type" value="Genomic_DNA"/>
</dbReference>
<evidence type="ECO:0000313" key="3">
    <source>
        <dbReference type="EMBL" id="ATV99287.1"/>
    </source>
</evidence>
<dbReference type="EMBL" id="KY989228">
    <property type="protein sequence ID" value="ATV99287.1"/>
    <property type="molecule type" value="Genomic_DNA"/>
</dbReference>
<dbReference type="EMBL" id="KY989227">
    <property type="protein sequence ID" value="ATV99276.1"/>
    <property type="molecule type" value="Genomic_DNA"/>
</dbReference>
<keyword evidence="3" id="KW-0496">Mitochondrion</keyword>